<dbReference type="RefSeq" id="XP_015183882.1">
    <property type="nucleotide sequence ID" value="XM_015328396.1"/>
</dbReference>
<dbReference type="SFLD" id="SFLDG00358">
    <property type="entry name" value="Main_(cytGST)"/>
    <property type="match status" value="1"/>
</dbReference>
<dbReference type="PANTHER" id="PTHR43969:SF9">
    <property type="entry name" value="GLUTATHIONE S TRANSFERASE D10, ISOFORM A-RELATED"/>
    <property type="match status" value="1"/>
</dbReference>
<comment type="subunit">
    <text evidence="1">Homodimer.</text>
</comment>
<evidence type="ECO:0000259" key="4">
    <source>
        <dbReference type="PROSITE" id="PS50405"/>
    </source>
</evidence>
<dbReference type="CDD" id="cd03177">
    <property type="entry name" value="GST_C_Delta_Epsilon"/>
    <property type="match status" value="1"/>
</dbReference>
<dbReference type="GeneID" id="107070317"/>
<reference evidence="6" key="1">
    <citation type="submission" date="2025-08" db="UniProtKB">
        <authorList>
            <consortium name="RefSeq"/>
        </authorList>
    </citation>
    <scope>IDENTIFICATION</scope>
    <source>
        <tissue evidence="6">Whole body</tissue>
    </source>
</reference>
<protein>
    <submittedName>
        <fullName evidence="6">Glutathione S-transferase 1-1-like</fullName>
    </submittedName>
</protein>
<dbReference type="Proteomes" id="UP000694924">
    <property type="component" value="Unplaced"/>
</dbReference>
<dbReference type="PROSITE" id="PS50405">
    <property type="entry name" value="GST_CTER"/>
    <property type="match status" value="1"/>
</dbReference>
<name>A0ABM1IUJ5_POLDO</name>
<dbReference type="SFLD" id="SFLDS00019">
    <property type="entry name" value="Glutathione_Transferase_(cytos"/>
    <property type="match status" value="1"/>
</dbReference>
<dbReference type="InterPro" id="IPR040079">
    <property type="entry name" value="Glutathione_S-Trfase"/>
</dbReference>
<evidence type="ECO:0000256" key="1">
    <source>
        <dbReference type="ARBA" id="ARBA00011738"/>
    </source>
</evidence>
<comment type="similarity">
    <text evidence="2">Belongs to the GST superfamily.</text>
</comment>
<organism evidence="5 6">
    <name type="scientific">Polistes dominula</name>
    <name type="common">European paper wasp</name>
    <name type="synonym">Vespa dominula</name>
    <dbReference type="NCBI Taxonomy" id="743375"/>
    <lineage>
        <taxon>Eukaryota</taxon>
        <taxon>Metazoa</taxon>
        <taxon>Ecdysozoa</taxon>
        <taxon>Arthropoda</taxon>
        <taxon>Hexapoda</taxon>
        <taxon>Insecta</taxon>
        <taxon>Pterygota</taxon>
        <taxon>Neoptera</taxon>
        <taxon>Endopterygota</taxon>
        <taxon>Hymenoptera</taxon>
        <taxon>Apocrita</taxon>
        <taxon>Aculeata</taxon>
        <taxon>Vespoidea</taxon>
        <taxon>Vespidae</taxon>
        <taxon>Polistinae</taxon>
        <taxon>Polistini</taxon>
        <taxon>Polistes</taxon>
    </lineage>
</organism>
<evidence type="ECO:0000259" key="3">
    <source>
        <dbReference type="PROSITE" id="PS50404"/>
    </source>
</evidence>
<evidence type="ECO:0000256" key="2">
    <source>
        <dbReference type="RuleBase" id="RU003494"/>
    </source>
</evidence>
<dbReference type="InterPro" id="IPR036282">
    <property type="entry name" value="Glutathione-S-Trfase_C_sf"/>
</dbReference>
<dbReference type="PROSITE" id="PS50404">
    <property type="entry name" value="GST_NTER"/>
    <property type="match status" value="1"/>
</dbReference>
<dbReference type="Pfam" id="PF02798">
    <property type="entry name" value="GST_N"/>
    <property type="match status" value="1"/>
</dbReference>
<dbReference type="SUPFAM" id="SSF52833">
    <property type="entry name" value="Thioredoxin-like"/>
    <property type="match status" value="1"/>
</dbReference>
<keyword evidence="5" id="KW-1185">Reference proteome</keyword>
<dbReference type="InterPro" id="IPR004046">
    <property type="entry name" value="GST_C"/>
</dbReference>
<proteinExistence type="inferred from homology"/>
<evidence type="ECO:0000313" key="5">
    <source>
        <dbReference type="Proteomes" id="UP000694924"/>
    </source>
</evidence>
<feature type="domain" description="GST C-terminal" evidence="4">
    <location>
        <begin position="88"/>
        <end position="217"/>
    </location>
</feature>
<sequence length="217" mass="25035">MPIDLYQTPGSAPCSAVRLTAAAVGVNLNLKETNLMTGEHLQPEFLKMNPQHTIPTIDDNGFYLWESRAIMGYLVDQYGKNDSLYPKDPKKRAIVNQRLFFDANILYQSFAEYYYPMIFAGAPKDNTKYEKIEKAFEFLDKFLEKDPYVAGKNLTIADHSIATTVSNFELMEYDFSKFQNVSKWFKRVKSEIVKYDEIRTASIKAFKALMDTLNKKK</sequence>
<dbReference type="CDD" id="cd03045">
    <property type="entry name" value="GST_N_Delta_Epsilon"/>
    <property type="match status" value="1"/>
</dbReference>
<dbReference type="InterPro" id="IPR004045">
    <property type="entry name" value="Glutathione_S-Trfase_N"/>
</dbReference>
<feature type="domain" description="GST N-terminal" evidence="3">
    <location>
        <begin position="1"/>
        <end position="82"/>
    </location>
</feature>
<dbReference type="Pfam" id="PF00043">
    <property type="entry name" value="GST_C"/>
    <property type="match status" value="1"/>
</dbReference>
<evidence type="ECO:0000313" key="6">
    <source>
        <dbReference type="RefSeq" id="XP_015183882.1"/>
    </source>
</evidence>
<dbReference type="Gene3D" id="3.40.30.10">
    <property type="entry name" value="Glutaredoxin"/>
    <property type="match status" value="1"/>
</dbReference>
<gene>
    <name evidence="6" type="primary">LOC107070317</name>
</gene>
<dbReference type="InterPro" id="IPR036249">
    <property type="entry name" value="Thioredoxin-like_sf"/>
</dbReference>
<dbReference type="Gene3D" id="1.20.1050.10">
    <property type="match status" value="1"/>
</dbReference>
<dbReference type="SUPFAM" id="SSF47616">
    <property type="entry name" value="GST C-terminal domain-like"/>
    <property type="match status" value="1"/>
</dbReference>
<dbReference type="InterPro" id="IPR010987">
    <property type="entry name" value="Glutathione-S-Trfase_C-like"/>
</dbReference>
<dbReference type="PANTHER" id="PTHR43969">
    <property type="entry name" value="GLUTATHIONE S TRANSFERASE D10, ISOFORM A-RELATED"/>
    <property type="match status" value="1"/>
</dbReference>
<dbReference type="SFLD" id="SFLDG01153">
    <property type="entry name" value="Main.4:_Theta-like"/>
    <property type="match status" value="1"/>
</dbReference>
<accession>A0ABM1IUJ5</accession>
<dbReference type="PROSITE" id="PS51354">
    <property type="entry name" value="GLUTAREDOXIN_2"/>
    <property type="match status" value="1"/>
</dbReference>